<dbReference type="OrthoDB" id="6261260at2759"/>
<keyword evidence="3" id="KW-1185">Reference proteome</keyword>
<evidence type="ECO:0000313" key="2">
    <source>
        <dbReference type="EMBL" id="TGZ60726.1"/>
    </source>
</evidence>
<feature type="region of interest" description="Disordered" evidence="1">
    <location>
        <begin position="262"/>
        <end position="290"/>
    </location>
</feature>
<name>A0A4S2LDJ2_OPIFE</name>
<feature type="compositionally biased region" description="Low complexity" evidence="1">
    <location>
        <begin position="122"/>
        <end position="133"/>
    </location>
</feature>
<dbReference type="EMBL" id="SJOL01008269">
    <property type="protein sequence ID" value="TGZ60726.1"/>
    <property type="molecule type" value="Genomic_DNA"/>
</dbReference>
<reference evidence="2 3" key="1">
    <citation type="journal article" date="2019" name="BMC Genomics">
        <title>New insights from Opisthorchis felineus genome: update on genomics of the epidemiologically important liver flukes.</title>
        <authorList>
            <person name="Ershov N.I."/>
            <person name="Mordvinov V.A."/>
            <person name="Prokhortchouk E.B."/>
            <person name="Pakharukova M.Y."/>
            <person name="Gunbin K.V."/>
            <person name="Ustyantsev K."/>
            <person name="Genaev M.A."/>
            <person name="Blinov A.G."/>
            <person name="Mazur A."/>
            <person name="Boulygina E."/>
            <person name="Tsygankova S."/>
            <person name="Khrameeva E."/>
            <person name="Chekanov N."/>
            <person name="Fan G."/>
            <person name="Xiao A."/>
            <person name="Zhang H."/>
            <person name="Xu X."/>
            <person name="Yang H."/>
            <person name="Solovyev V."/>
            <person name="Lee S.M."/>
            <person name="Liu X."/>
            <person name="Afonnikov D.A."/>
            <person name="Skryabin K.G."/>
        </authorList>
    </citation>
    <scope>NUCLEOTIDE SEQUENCE [LARGE SCALE GENOMIC DNA]</scope>
    <source>
        <strain evidence="2">AK-0245</strain>
        <tissue evidence="2">Whole organism</tissue>
    </source>
</reference>
<organism evidence="2 3">
    <name type="scientific">Opisthorchis felineus</name>
    <dbReference type="NCBI Taxonomy" id="147828"/>
    <lineage>
        <taxon>Eukaryota</taxon>
        <taxon>Metazoa</taxon>
        <taxon>Spiralia</taxon>
        <taxon>Lophotrochozoa</taxon>
        <taxon>Platyhelminthes</taxon>
        <taxon>Trematoda</taxon>
        <taxon>Digenea</taxon>
        <taxon>Opisthorchiida</taxon>
        <taxon>Opisthorchiata</taxon>
        <taxon>Opisthorchiidae</taxon>
        <taxon>Opisthorchis</taxon>
    </lineage>
</organism>
<feature type="compositionally biased region" description="Polar residues" evidence="1">
    <location>
        <begin position="262"/>
        <end position="274"/>
    </location>
</feature>
<sequence>MYMGSGRPCVSRGLQRPCLEMDNDTKYDMSFEDIQAAIMSNMSKVPFSQCIPGFPSGDENSIVMPFERPKPEELFRLSDEDERAFEELRVLLTSHKENDTGKNMCTDTKTKGPGENSTKVIGTTSSNSATGNSRIKCTRKPNLNGKYREQTFKKYYPTETVLSITQGSHTTELDRFLEAYNVPEDELNRVFDCSGDVSGVEFTRSNEQAVLEYLQNASQQYRKSSQASDATCLQENPTNMVRVENSQRKTVYCDLRNTHSRIQGQSSQTSTTFEENVKDDSSSDSGEEQDTGLWLEKFRAQRQTQKLESGNQIGVLKNFNARRATGLEENSVRSGKFEHSNSATADISTPYKHNSRFDKPMLDCDLERL</sequence>
<dbReference type="Proteomes" id="UP000308267">
    <property type="component" value="Unassembled WGS sequence"/>
</dbReference>
<evidence type="ECO:0000313" key="3">
    <source>
        <dbReference type="Proteomes" id="UP000308267"/>
    </source>
</evidence>
<gene>
    <name evidence="2" type="ORF">CRM22_008345</name>
</gene>
<feature type="region of interest" description="Disordered" evidence="1">
    <location>
        <begin position="99"/>
        <end position="133"/>
    </location>
</feature>
<protein>
    <submittedName>
        <fullName evidence="2">Uncharacterized protein</fullName>
    </submittedName>
</protein>
<dbReference type="AlphaFoldDB" id="A0A4S2LDJ2"/>
<evidence type="ECO:0000256" key="1">
    <source>
        <dbReference type="SAM" id="MobiDB-lite"/>
    </source>
</evidence>
<comment type="caution">
    <text evidence="2">The sequence shown here is derived from an EMBL/GenBank/DDBJ whole genome shotgun (WGS) entry which is preliminary data.</text>
</comment>
<accession>A0A4S2LDJ2</accession>
<proteinExistence type="predicted"/>